<dbReference type="GO" id="GO:0035303">
    <property type="term" value="P:regulation of dephosphorylation"/>
    <property type="evidence" value="ECO:0007669"/>
    <property type="project" value="TreeGrafter"/>
</dbReference>
<reference evidence="3" key="1">
    <citation type="journal article" date="2021" name="Genome Biol. Evol.">
        <title>A High-Quality Reference Genome for a Parasitic Bivalve with Doubly Uniparental Inheritance (Bivalvia: Unionida).</title>
        <authorList>
            <person name="Smith C.H."/>
        </authorList>
    </citation>
    <scope>NUCLEOTIDE SEQUENCE</scope>
    <source>
        <strain evidence="3">CHS0354</strain>
    </source>
</reference>
<feature type="compositionally biased region" description="Basic and acidic residues" evidence="2">
    <location>
        <begin position="321"/>
        <end position="353"/>
    </location>
</feature>
<keyword evidence="4" id="KW-1185">Reference proteome</keyword>
<dbReference type="GO" id="GO:0005829">
    <property type="term" value="C:cytosol"/>
    <property type="evidence" value="ECO:0007669"/>
    <property type="project" value="TreeGrafter"/>
</dbReference>
<sequence length="372" mass="44153">MDRIDKLWIKILCKNRRFPTYNNNHNMAENKQEDLKLPEIFEEIWSLYEYLDKCDEPTNSDKVQMKVRHVLDLGKKAIQMVNQLQLFSNNEGIEEVATNEIKYMLLSALMGYITQKCTIRERIKVAQESKEYFTDFFNLCKSYGVTDKDLPSENTSEGEMSKSQFNPRLPDLRQMAWRREDKIRNFKQQKEMEHKLKEELELIKADKVDEEVKRDYYITLLKLWVEKCLEELDSTNSEIEILKTMGDKQGHSKRSVELKEQNKHQTHLRPFIITKDMIQKQVFGAGYPSLPTYTVEEFYQQKVAEGSFHPPGTSMQDIANDPEKHAKEIEKEDLEKEEKRDKDDPELLRGARAWDDWKDDHRRGWGNRKNMG</sequence>
<dbReference type="FunFam" id="1.25.40.540:FF:000003">
    <property type="entry name" value="Immunoglobulin (CD79A)-binding protein 1"/>
    <property type="match status" value="1"/>
</dbReference>
<dbReference type="InterPro" id="IPR038511">
    <property type="entry name" value="TAP42/TAP46-like_sf"/>
</dbReference>
<dbReference type="PANTHER" id="PTHR10933:SF9">
    <property type="entry name" value="IMMUNOGLOBULIN-BINDING PROTEIN 1"/>
    <property type="match status" value="1"/>
</dbReference>
<dbReference type="Proteomes" id="UP001195483">
    <property type="component" value="Unassembled WGS sequence"/>
</dbReference>
<dbReference type="EMBL" id="JAEAOA010002338">
    <property type="protein sequence ID" value="KAK3602465.1"/>
    <property type="molecule type" value="Genomic_DNA"/>
</dbReference>
<dbReference type="InterPro" id="IPR007304">
    <property type="entry name" value="TAP46-like"/>
</dbReference>
<comment type="caution">
    <text evidence="3">The sequence shown here is derived from an EMBL/GenBank/DDBJ whole genome shotgun (WGS) entry which is preliminary data.</text>
</comment>
<gene>
    <name evidence="3" type="ORF">CHS0354_040530</name>
</gene>
<feature type="region of interest" description="Disordered" evidence="2">
    <location>
        <begin position="306"/>
        <end position="353"/>
    </location>
</feature>
<dbReference type="GO" id="GO:0051721">
    <property type="term" value="F:protein phosphatase 2A binding"/>
    <property type="evidence" value="ECO:0007669"/>
    <property type="project" value="TreeGrafter"/>
</dbReference>
<name>A0AAE0T282_9BIVA</name>
<evidence type="ECO:0000256" key="2">
    <source>
        <dbReference type="SAM" id="MobiDB-lite"/>
    </source>
</evidence>
<dbReference type="PANTHER" id="PTHR10933">
    <property type="entry name" value="IMMUNOGLOBULIN-BINDING PROTEIN 1"/>
    <property type="match status" value="1"/>
</dbReference>
<protein>
    <recommendedName>
        <fullName evidence="5">Immunoglobulin-binding protein 1</fullName>
    </recommendedName>
</protein>
<accession>A0AAE0T282</accession>
<reference evidence="3" key="2">
    <citation type="journal article" date="2021" name="Genome Biol. Evol.">
        <title>Developing a high-quality reference genome for a parasitic bivalve with doubly uniparental inheritance (Bivalvia: Unionida).</title>
        <authorList>
            <person name="Smith C.H."/>
        </authorList>
    </citation>
    <scope>NUCLEOTIDE SEQUENCE</scope>
    <source>
        <strain evidence="3">CHS0354</strain>
        <tissue evidence="3">Mantle</tissue>
    </source>
</reference>
<dbReference type="GO" id="GO:0009966">
    <property type="term" value="P:regulation of signal transduction"/>
    <property type="evidence" value="ECO:0007669"/>
    <property type="project" value="InterPro"/>
</dbReference>
<evidence type="ECO:0000313" key="4">
    <source>
        <dbReference type="Proteomes" id="UP001195483"/>
    </source>
</evidence>
<dbReference type="Gene3D" id="1.25.40.540">
    <property type="entry name" value="TAP42-like family"/>
    <property type="match status" value="1"/>
</dbReference>
<evidence type="ECO:0008006" key="5">
    <source>
        <dbReference type="Google" id="ProtNLM"/>
    </source>
</evidence>
<evidence type="ECO:0000256" key="1">
    <source>
        <dbReference type="ARBA" id="ARBA00034730"/>
    </source>
</evidence>
<reference evidence="3" key="3">
    <citation type="submission" date="2023-05" db="EMBL/GenBank/DDBJ databases">
        <authorList>
            <person name="Smith C.H."/>
        </authorList>
    </citation>
    <scope>NUCLEOTIDE SEQUENCE</scope>
    <source>
        <strain evidence="3">CHS0354</strain>
        <tissue evidence="3">Mantle</tissue>
    </source>
</reference>
<dbReference type="Pfam" id="PF04177">
    <property type="entry name" value="TAP42"/>
    <property type="match status" value="1"/>
</dbReference>
<comment type="similarity">
    <text evidence="1">Belongs to the IGBP1/TAP42 family.</text>
</comment>
<proteinExistence type="inferred from homology"/>
<dbReference type="AlphaFoldDB" id="A0AAE0T282"/>
<organism evidence="3 4">
    <name type="scientific">Potamilus streckersoni</name>
    <dbReference type="NCBI Taxonomy" id="2493646"/>
    <lineage>
        <taxon>Eukaryota</taxon>
        <taxon>Metazoa</taxon>
        <taxon>Spiralia</taxon>
        <taxon>Lophotrochozoa</taxon>
        <taxon>Mollusca</taxon>
        <taxon>Bivalvia</taxon>
        <taxon>Autobranchia</taxon>
        <taxon>Heteroconchia</taxon>
        <taxon>Palaeoheterodonta</taxon>
        <taxon>Unionida</taxon>
        <taxon>Unionoidea</taxon>
        <taxon>Unionidae</taxon>
        <taxon>Ambleminae</taxon>
        <taxon>Lampsilini</taxon>
        <taxon>Potamilus</taxon>
    </lineage>
</organism>
<evidence type="ECO:0000313" key="3">
    <source>
        <dbReference type="EMBL" id="KAK3602465.1"/>
    </source>
</evidence>